<evidence type="ECO:0000313" key="3">
    <source>
        <dbReference type="Proteomes" id="UP001168821"/>
    </source>
</evidence>
<sequence length="108" mass="12220">MCLRPAVRSFNSAFTGRVHGDPASYLLKKNVFLRQNHGKIAVKGRGNNNPNKHWKCGSLSFEWTVLGFAGVIICVIVLLCVRNNRTGRVHRNRRLGYVPIGEQLSREF</sequence>
<feature type="transmembrane region" description="Helical" evidence="1">
    <location>
        <begin position="63"/>
        <end position="81"/>
    </location>
</feature>
<protein>
    <submittedName>
        <fullName evidence="2">Uncharacterized protein</fullName>
    </submittedName>
</protein>
<organism evidence="2 3">
    <name type="scientific">Zophobas morio</name>
    <dbReference type="NCBI Taxonomy" id="2755281"/>
    <lineage>
        <taxon>Eukaryota</taxon>
        <taxon>Metazoa</taxon>
        <taxon>Ecdysozoa</taxon>
        <taxon>Arthropoda</taxon>
        <taxon>Hexapoda</taxon>
        <taxon>Insecta</taxon>
        <taxon>Pterygota</taxon>
        <taxon>Neoptera</taxon>
        <taxon>Endopterygota</taxon>
        <taxon>Coleoptera</taxon>
        <taxon>Polyphaga</taxon>
        <taxon>Cucujiformia</taxon>
        <taxon>Tenebrionidae</taxon>
        <taxon>Zophobas</taxon>
    </lineage>
</organism>
<evidence type="ECO:0000256" key="1">
    <source>
        <dbReference type="SAM" id="Phobius"/>
    </source>
</evidence>
<gene>
    <name evidence="2" type="ORF">Zmor_014545</name>
</gene>
<name>A0AA38IHS7_9CUCU</name>
<keyword evidence="3" id="KW-1185">Reference proteome</keyword>
<dbReference type="EMBL" id="JALNTZ010000004">
    <property type="protein sequence ID" value="KAJ3655413.1"/>
    <property type="molecule type" value="Genomic_DNA"/>
</dbReference>
<keyword evidence="1" id="KW-0812">Transmembrane</keyword>
<keyword evidence="1" id="KW-1133">Transmembrane helix</keyword>
<dbReference type="AlphaFoldDB" id="A0AA38IHS7"/>
<accession>A0AA38IHS7</accession>
<reference evidence="2" key="1">
    <citation type="journal article" date="2023" name="G3 (Bethesda)">
        <title>Whole genome assemblies of Zophobas morio and Tenebrio molitor.</title>
        <authorList>
            <person name="Kaur S."/>
            <person name="Stinson S.A."/>
            <person name="diCenzo G.C."/>
        </authorList>
    </citation>
    <scope>NUCLEOTIDE SEQUENCE</scope>
    <source>
        <strain evidence="2">QUZm001</strain>
    </source>
</reference>
<evidence type="ECO:0000313" key="2">
    <source>
        <dbReference type="EMBL" id="KAJ3655413.1"/>
    </source>
</evidence>
<dbReference type="Proteomes" id="UP001168821">
    <property type="component" value="Unassembled WGS sequence"/>
</dbReference>
<comment type="caution">
    <text evidence="2">The sequence shown here is derived from an EMBL/GenBank/DDBJ whole genome shotgun (WGS) entry which is preliminary data.</text>
</comment>
<keyword evidence="1" id="KW-0472">Membrane</keyword>
<proteinExistence type="predicted"/>